<evidence type="ECO:0000313" key="1">
    <source>
        <dbReference type="EMBL" id="GAA5087106.1"/>
    </source>
</evidence>
<protein>
    <submittedName>
        <fullName evidence="1">Uncharacterized protein</fullName>
    </submittedName>
</protein>
<sequence>MLKLYKIETTTIMGDTIITMAEESKFQIFNDYKKEIDFTIALELEILNDEIENYSENAINKDDLMDYLKKSYKEVNLSFGGITEVLPSKFYFDYKEGTDTETFIDFMMSEVREEIDERLSIPDIEDVQVLIEWKVLEGLYQCRLLLKDWISKIFHKSNTNSIIDNPYPEIFRNGESFSSFRNILVALNSFDKDENPRDRGFQARANAIYTIDKNCTDLNKKLLVPNILLSDFVKFLNKEFKLGIKYHSKFKLSSGEKHEIEVKKFY</sequence>
<accession>A0ABP9M1L2</accession>
<keyword evidence="2" id="KW-1185">Reference proteome</keyword>
<dbReference type="EMBL" id="BAABHX010000001">
    <property type="protein sequence ID" value="GAA5087106.1"/>
    <property type="molecule type" value="Genomic_DNA"/>
</dbReference>
<name>A0ABP9M1L2_9FLAO</name>
<comment type="caution">
    <text evidence="1">The sequence shown here is derived from an EMBL/GenBank/DDBJ whole genome shotgun (WGS) entry which is preliminary data.</text>
</comment>
<dbReference type="Proteomes" id="UP001500353">
    <property type="component" value="Unassembled WGS sequence"/>
</dbReference>
<proteinExistence type="predicted"/>
<gene>
    <name evidence="1" type="ORF">GCM10023210_09770</name>
</gene>
<evidence type="ECO:0000313" key="2">
    <source>
        <dbReference type="Proteomes" id="UP001500353"/>
    </source>
</evidence>
<reference evidence="2" key="1">
    <citation type="journal article" date="2019" name="Int. J. Syst. Evol. Microbiol.">
        <title>The Global Catalogue of Microorganisms (GCM) 10K type strain sequencing project: providing services to taxonomists for standard genome sequencing and annotation.</title>
        <authorList>
            <consortium name="The Broad Institute Genomics Platform"/>
            <consortium name="The Broad Institute Genome Sequencing Center for Infectious Disease"/>
            <person name="Wu L."/>
            <person name="Ma J."/>
        </authorList>
    </citation>
    <scope>NUCLEOTIDE SEQUENCE [LARGE SCALE GENOMIC DNA]</scope>
    <source>
        <strain evidence="2">JCM 18019</strain>
    </source>
</reference>
<organism evidence="1 2">
    <name type="scientific">Chryseobacterium ginsengisoli</name>
    <dbReference type="NCBI Taxonomy" id="363853"/>
    <lineage>
        <taxon>Bacteria</taxon>
        <taxon>Pseudomonadati</taxon>
        <taxon>Bacteroidota</taxon>
        <taxon>Flavobacteriia</taxon>
        <taxon>Flavobacteriales</taxon>
        <taxon>Weeksellaceae</taxon>
        <taxon>Chryseobacterium group</taxon>
        <taxon>Chryseobacterium</taxon>
    </lineage>
</organism>